<keyword evidence="2" id="KW-0804">Transcription</keyword>
<evidence type="ECO:0000256" key="1">
    <source>
        <dbReference type="SAM" id="MobiDB-lite"/>
    </source>
</evidence>
<dbReference type="EMBL" id="JACHGV010000027">
    <property type="protein sequence ID" value="MBB6081947.1"/>
    <property type="molecule type" value="Genomic_DNA"/>
</dbReference>
<dbReference type="Gene3D" id="1.10.10.10">
    <property type="entry name" value="Winged helix-like DNA-binding domain superfamily/Winged helix DNA-binding domain"/>
    <property type="match status" value="1"/>
</dbReference>
<evidence type="ECO:0000313" key="2">
    <source>
        <dbReference type="EMBL" id="MBB6081947.1"/>
    </source>
</evidence>
<proteinExistence type="predicted"/>
<dbReference type="Proteomes" id="UP000591537">
    <property type="component" value="Unassembled WGS sequence"/>
</dbReference>
<dbReference type="InterPro" id="IPR036388">
    <property type="entry name" value="WH-like_DNA-bd_sf"/>
</dbReference>
<dbReference type="RefSeq" id="WP_184568127.1">
    <property type="nucleotide sequence ID" value="NZ_BAAARS010000028.1"/>
</dbReference>
<dbReference type="GO" id="GO:0000428">
    <property type="term" value="C:DNA-directed RNA polymerase complex"/>
    <property type="evidence" value="ECO:0007669"/>
    <property type="project" value="UniProtKB-KW"/>
</dbReference>
<keyword evidence="2" id="KW-0240">DNA-directed RNA polymerase</keyword>
<reference evidence="2 3" key="1">
    <citation type="submission" date="2020-08" db="EMBL/GenBank/DDBJ databases">
        <title>Genomic Encyclopedia of Type Strains, Phase IV (KMG-IV): sequencing the most valuable type-strain genomes for metagenomic binning, comparative biology and taxonomic classification.</title>
        <authorList>
            <person name="Goeker M."/>
        </authorList>
    </citation>
    <scope>NUCLEOTIDE SEQUENCE [LARGE SCALE GENOMIC DNA]</scope>
    <source>
        <strain evidence="2 3">DSM 43350</strain>
    </source>
</reference>
<comment type="caution">
    <text evidence="2">The sequence shown here is derived from an EMBL/GenBank/DDBJ whole genome shotgun (WGS) entry which is preliminary data.</text>
</comment>
<protein>
    <submittedName>
        <fullName evidence="2">DNA-directed RNA polymerase specialized sigma24 family protein</fullName>
    </submittedName>
</protein>
<feature type="compositionally biased region" description="Acidic residues" evidence="1">
    <location>
        <begin position="1"/>
        <end position="10"/>
    </location>
</feature>
<dbReference type="AlphaFoldDB" id="A0A7W9TM79"/>
<name>A0A7W9TM79_9ACTN</name>
<sequence>MPDESSEDSASEGAPRDDRQEEELPETDLVGLEDVLVGYLPVQEDRTCRKARLENDRRLFEVLRNDCFEGPRYQTAVSRWMDYGWRVVMKWINSGEIFRQCSRAHCPISRNLITTTWTWDDRHGIATEAVINGHALFHKYGLVQGRWSADKGASLSTYFVGASVRAFRPVYLRWFRNQQTWEAELANHSDHDMHNEMRRIIPAQRVADPYYAAATHDALKRTLLYIPDPQVRAGFYWRALGYTQAEAAVQVGLTEKALERRISRNRARVRTILEPQPELWEEGVL</sequence>
<feature type="region of interest" description="Disordered" evidence="1">
    <location>
        <begin position="1"/>
        <end position="26"/>
    </location>
</feature>
<organism evidence="2 3">
    <name type="scientific">Streptomyces paradoxus</name>
    <dbReference type="NCBI Taxonomy" id="66375"/>
    <lineage>
        <taxon>Bacteria</taxon>
        <taxon>Bacillati</taxon>
        <taxon>Actinomycetota</taxon>
        <taxon>Actinomycetes</taxon>
        <taxon>Kitasatosporales</taxon>
        <taxon>Streptomycetaceae</taxon>
        <taxon>Streptomyces</taxon>
    </lineage>
</organism>
<accession>A0A7W9TM79</accession>
<evidence type="ECO:0000313" key="3">
    <source>
        <dbReference type="Proteomes" id="UP000591537"/>
    </source>
</evidence>
<keyword evidence="3" id="KW-1185">Reference proteome</keyword>
<gene>
    <name evidence="2" type="ORF">HNR57_007910</name>
</gene>